<evidence type="ECO:0000313" key="3">
    <source>
        <dbReference type="EMBL" id="MBC9810972.1"/>
    </source>
</evidence>
<proteinExistence type="predicted"/>
<name>A0A8J6TRE9_9FLAO</name>
<dbReference type="EMBL" id="JACVEL010000001">
    <property type="protein sequence ID" value="MBC9810972.1"/>
    <property type="molecule type" value="Genomic_DNA"/>
</dbReference>
<keyword evidence="1" id="KW-0812">Transmembrane</keyword>
<dbReference type="PANTHER" id="PTHR28008:SF1">
    <property type="entry name" value="DOMAIN PROTEIN, PUTATIVE (AFU_ORTHOLOGUE AFUA_3G10980)-RELATED"/>
    <property type="match status" value="1"/>
</dbReference>
<keyword evidence="1" id="KW-1133">Transmembrane helix</keyword>
<keyword evidence="4" id="KW-1185">Reference proteome</keyword>
<reference evidence="3" key="1">
    <citation type="submission" date="2020-09" db="EMBL/GenBank/DDBJ databases">
        <title>Taishania pollutisoli gen. nov., sp. nov., Isolated from Tetrabromobisphenol A-Contaminated Soil.</title>
        <authorList>
            <person name="Chen Q."/>
        </authorList>
    </citation>
    <scope>NUCLEOTIDE SEQUENCE</scope>
    <source>
        <strain evidence="3">CZZ-1</strain>
    </source>
</reference>
<protein>
    <submittedName>
        <fullName evidence="3">VanZ family protein</fullName>
    </submittedName>
</protein>
<dbReference type="Proteomes" id="UP000652681">
    <property type="component" value="Unassembled WGS sequence"/>
</dbReference>
<dbReference type="NCBIfam" id="NF037970">
    <property type="entry name" value="vanZ_1"/>
    <property type="match status" value="1"/>
</dbReference>
<evidence type="ECO:0000313" key="4">
    <source>
        <dbReference type="Proteomes" id="UP000652681"/>
    </source>
</evidence>
<dbReference type="RefSeq" id="WP_216713223.1">
    <property type="nucleotide sequence ID" value="NZ_JACVEL010000001.1"/>
</dbReference>
<sequence>MKWIKISLILVVSGIVYLSLKPPSGGVEIKINDKVGHLIAYSVLTINAGLLFPRNKWVFAALCSFFLSCMLEYLQGFVPGRTVDWKDLIANFTGVVIGLVILYTFGSQTLKTLKKIKLVE</sequence>
<accession>A0A8J6TRE9</accession>
<feature type="domain" description="VanZ-like" evidence="2">
    <location>
        <begin position="35"/>
        <end position="105"/>
    </location>
</feature>
<evidence type="ECO:0000256" key="1">
    <source>
        <dbReference type="SAM" id="Phobius"/>
    </source>
</evidence>
<feature type="transmembrane region" description="Helical" evidence="1">
    <location>
        <begin position="57"/>
        <end position="76"/>
    </location>
</feature>
<feature type="transmembrane region" description="Helical" evidence="1">
    <location>
        <begin position="36"/>
        <end position="52"/>
    </location>
</feature>
<gene>
    <name evidence="3" type="ORF">H9Y05_00645</name>
</gene>
<dbReference type="PANTHER" id="PTHR28008">
    <property type="entry name" value="DOMAIN PROTEIN, PUTATIVE (AFU_ORTHOLOGUE AFUA_3G10980)-RELATED"/>
    <property type="match status" value="1"/>
</dbReference>
<organism evidence="3 4">
    <name type="scientific">Taishania pollutisoli</name>
    <dbReference type="NCBI Taxonomy" id="2766479"/>
    <lineage>
        <taxon>Bacteria</taxon>
        <taxon>Pseudomonadati</taxon>
        <taxon>Bacteroidota</taxon>
        <taxon>Flavobacteriia</taxon>
        <taxon>Flavobacteriales</taxon>
        <taxon>Crocinitomicaceae</taxon>
        <taxon>Taishania</taxon>
    </lineage>
</organism>
<dbReference type="InterPro" id="IPR006976">
    <property type="entry name" value="VanZ-like"/>
</dbReference>
<dbReference type="AlphaFoldDB" id="A0A8J6TRE9"/>
<keyword evidence="1" id="KW-0472">Membrane</keyword>
<feature type="transmembrane region" description="Helical" evidence="1">
    <location>
        <begin position="88"/>
        <end position="106"/>
    </location>
</feature>
<evidence type="ECO:0000259" key="2">
    <source>
        <dbReference type="Pfam" id="PF04892"/>
    </source>
</evidence>
<comment type="caution">
    <text evidence="3">The sequence shown here is derived from an EMBL/GenBank/DDBJ whole genome shotgun (WGS) entry which is preliminary data.</text>
</comment>
<dbReference type="Pfam" id="PF04892">
    <property type="entry name" value="VanZ"/>
    <property type="match status" value="1"/>
</dbReference>